<dbReference type="PRINTS" id="PR00134">
    <property type="entry name" value="GLHYDRLASE10"/>
</dbReference>
<dbReference type="InterPro" id="IPR003305">
    <property type="entry name" value="CenC_carb-bd"/>
</dbReference>
<dbReference type="GO" id="GO:0030247">
    <property type="term" value="F:polysaccharide binding"/>
    <property type="evidence" value="ECO:0007669"/>
    <property type="project" value="UniProtKB-UniRule"/>
</dbReference>
<dbReference type="InterPro" id="IPR008965">
    <property type="entry name" value="CBM2/CBM3_carb-bd_dom_sf"/>
</dbReference>
<dbReference type="PANTHER" id="PTHR31490:SF90">
    <property type="entry name" value="ENDO-1,4-BETA-XYLANASE A"/>
    <property type="match status" value="1"/>
</dbReference>
<comment type="caution">
    <text evidence="10">The sequence shown here is derived from an EMBL/GenBank/DDBJ whole genome shotgun (WGS) entry which is preliminary data.</text>
</comment>
<dbReference type="SUPFAM" id="SSF51445">
    <property type="entry name" value="(Trans)glycosidases"/>
    <property type="match status" value="1"/>
</dbReference>
<protein>
    <recommendedName>
        <fullName evidence="6">Beta-xylanase</fullName>
        <ecNumber evidence="6">3.2.1.8</ecNumber>
    </recommendedName>
</protein>
<dbReference type="Pfam" id="PF02018">
    <property type="entry name" value="CBM_4_9"/>
    <property type="match status" value="1"/>
</dbReference>
<evidence type="ECO:0000313" key="10">
    <source>
        <dbReference type="EMBL" id="GIF95147.1"/>
    </source>
</evidence>
<evidence type="ECO:0000256" key="7">
    <source>
        <dbReference type="SAM" id="MobiDB-lite"/>
    </source>
</evidence>
<dbReference type="SMART" id="SM00633">
    <property type="entry name" value="Glyco_10"/>
    <property type="match status" value="1"/>
</dbReference>
<proteinExistence type="inferred from homology"/>
<evidence type="ECO:0000256" key="3">
    <source>
        <dbReference type="ARBA" id="ARBA00023277"/>
    </source>
</evidence>
<dbReference type="Pfam" id="PF00553">
    <property type="entry name" value="CBM_2"/>
    <property type="match status" value="1"/>
</dbReference>
<keyword evidence="1" id="KW-0677">Repeat</keyword>
<evidence type="ECO:0000256" key="4">
    <source>
        <dbReference type="ARBA" id="ARBA00023295"/>
    </source>
</evidence>
<dbReference type="InterPro" id="IPR012291">
    <property type="entry name" value="CBM2_carb-bd_dom_sf"/>
</dbReference>
<dbReference type="Gene3D" id="2.60.120.260">
    <property type="entry name" value="Galactose-binding domain-like"/>
    <property type="match status" value="1"/>
</dbReference>
<sequence>MVGPTAKGSGVRPFAHDSSRNRIPTVPTLSSRAGRATLGLLMLTLSALAVVVASTSTPVRAADPVTVLTSTFEDGTGQGWARRGTVEVVENSTAVAHAGTRSLLTSGRTASWNGPSRDLLATVTRGTRYTYSVWARAAAGAGSVQLRMSVERRWQGTANYEQVVNSTTVTDGGWTQLTGGYTLANDADFFAVYVETVSGTASFHLDDFSLSYLPASPIQTDIPSLKTVFANDFPIGAAVGRPQLLAERGQLLAKHFNSVTAGNAMKWDATEPTEGVFTYTDADAIVAFARANNMKVRGHTFVWHNQTPAWVFNDASGQPMTATAANKTLLLARLEAHIRAVGGRYAADVSAWDVVNEVIDENQSDGLRRSTWYTITGLDYIRTAFRVARQVAPNAKLFINDYNTNVQAKRDKLYNLVAQLKAEGVPIDGVGHQQHGNISWPTGAETDSMIAAFIPLGVEQQITEMDTSIYTSSSESFTTPPADRLTSQAARYKAWFDVYRKYKANITSVTFWGLADDETWLDSYPVSRKDFPLLFDVQLQAKPAYWAVIGAASPTASGPASPSTSASSSPSPSASRSPSASPSASASPSPSASASPSAGGCRVKYTVTNQWNTGFQGDVVITNTGPAAVNGWALRWTFANGQVVNQSWSSTYAQSGANVTITNAAWNGVIGANGGTASFGFLSSWSGTNATPTTFTLNGATCVLG</sequence>
<evidence type="ECO:0000259" key="9">
    <source>
        <dbReference type="PROSITE" id="PS51760"/>
    </source>
</evidence>
<keyword evidence="5 6" id="KW-0624">Polysaccharide degradation</keyword>
<feature type="domain" description="GH10" evidence="9">
    <location>
        <begin position="219"/>
        <end position="551"/>
    </location>
</feature>
<dbReference type="GO" id="GO:0031176">
    <property type="term" value="F:endo-1,4-beta-xylanase activity"/>
    <property type="evidence" value="ECO:0007669"/>
    <property type="project" value="UniProtKB-EC"/>
</dbReference>
<feature type="region of interest" description="Disordered" evidence="7">
    <location>
        <begin position="556"/>
        <end position="599"/>
    </location>
</feature>
<evidence type="ECO:0000259" key="8">
    <source>
        <dbReference type="PROSITE" id="PS51173"/>
    </source>
</evidence>
<dbReference type="InterPro" id="IPR001919">
    <property type="entry name" value="CBD2"/>
</dbReference>
<dbReference type="InterPro" id="IPR044846">
    <property type="entry name" value="GH10"/>
</dbReference>
<dbReference type="InterPro" id="IPR001000">
    <property type="entry name" value="GH10_dom"/>
</dbReference>
<keyword evidence="4 6" id="KW-0326">Glycosidase</keyword>
<dbReference type="PROSITE" id="PS51173">
    <property type="entry name" value="CBM2"/>
    <property type="match status" value="1"/>
</dbReference>
<dbReference type="SUPFAM" id="SSF49785">
    <property type="entry name" value="Galactose-binding domain-like"/>
    <property type="match status" value="1"/>
</dbReference>
<feature type="compositionally biased region" description="Low complexity" evidence="7">
    <location>
        <begin position="556"/>
        <end position="598"/>
    </location>
</feature>
<dbReference type="InterPro" id="IPR008979">
    <property type="entry name" value="Galactose-bd-like_sf"/>
</dbReference>
<dbReference type="SUPFAM" id="SSF49384">
    <property type="entry name" value="Carbohydrate-binding domain"/>
    <property type="match status" value="1"/>
</dbReference>
<dbReference type="Gene3D" id="3.20.20.80">
    <property type="entry name" value="Glycosidases"/>
    <property type="match status" value="1"/>
</dbReference>
<evidence type="ECO:0000256" key="6">
    <source>
        <dbReference type="RuleBase" id="RU361174"/>
    </source>
</evidence>
<dbReference type="SMART" id="SM00637">
    <property type="entry name" value="CBD_II"/>
    <property type="match status" value="1"/>
</dbReference>
<dbReference type="Gene3D" id="2.60.40.290">
    <property type="match status" value="1"/>
</dbReference>
<dbReference type="PANTHER" id="PTHR31490">
    <property type="entry name" value="GLYCOSYL HYDROLASE"/>
    <property type="match status" value="1"/>
</dbReference>
<dbReference type="Proteomes" id="UP000659904">
    <property type="component" value="Unassembled WGS sequence"/>
</dbReference>
<accession>A0A8J3K1W0</accession>
<organism evidence="10 11">
    <name type="scientific">Catellatospora citrea</name>
    <dbReference type="NCBI Taxonomy" id="53366"/>
    <lineage>
        <taxon>Bacteria</taxon>
        <taxon>Bacillati</taxon>
        <taxon>Actinomycetota</taxon>
        <taxon>Actinomycetes</taxon>
        <taxon>Micromonosporales</taxon>
        <taxon>Micromonosporaceae</taxon>
        <taxon>Catellatospora</taxon>
    </lineage>
</organism>
<name>A0A8J3K1W0_9ACTN</name>
<evidence type="ECO:0000256" key="5">
    <source>
        <dbReference type="ARBA" id="ARBA00023326"/>
    </source>
</evidence>
<dbReference type="EMBL" id="BONH01000001">
    <property type="protein sequence ID" value="GIF95147.1"/>
    <property type="molecule type" value="Genomic_DNA"/>
</dbReference>
<dbReference type="GO" id="GO:0045493">
    <property type="term" value="P:xylan catabolic process"/>
    <property type="evidence" value="ECO:0007669"/>
    <property type="project" value="UniProtKB-KW"/>
</dbReference>
<dbReference type="EC" id="3.2.1.8" evidence="6"/>
<gene>
    <name evidence="10" type="ORF">Cci01nite_02410</name>
</gene>
<dbReference type="AlphaFoldDB" id="A0A8J3K1W0"/>
<dbReference type="PROSITE" id="PS51760">
    <property type="entry name" value="GH10_2"/>
    <property type="match status" value="1"/>
</dbReference>
<keyword evidence="2 6" id="KW-0378">Hydrolase</keyword>
<comment type="similarity">
    <text evidence="6">Belongs to the glycosyl hydrolase 10 (cellulase F) family.</text>
</comment>
<evidence type="ECO:0000313" key="11">
    <source>
        <dbReference type="Proteomes" id="UP000659904"/>
    </source>
</evidence>
<evidence type="ECO:0000256" key="1">
    <source>
        <dbReference type="ARBA" id="ARBA00022737"/>
    </source>
</evidence>
<dbReference type="Pfam" id="PF00331">
    <property type="entry name" value="Glyco_hydro_10"/>
    <property type="match status" value="1"/>
</dbReference>
<evidence type="ECO:0000256" key="2">
    <source>
        <dbReference type="ARBA" id="ARBA00022801"/>
    </source>
</evidence>
<feature type="region of interest" description="Disordered" evidence="7">
    <location>
        <begin position="1"/>
        <end position="27"/>
    </location>
</feature>
<reference evidence="10 11" key="1">
    <citation type="submission" date="2021-01" db="EMBL/GenBank/DDBJ databases">
        <title>Whole genome shotgun sequence of Catellatospora citrea NBRC 14495.</title>
        <authorList>
            <person name="Komaki H."/>
            <person name="Tamura T."/>
        </authorList>
    </citation>
    <scope>NUCLEOTIDE SEQUENCE [LARGE SCALE GENOMIC DNA]</scope>
    <source>
        <strain evidence="10 11">NBRC 14495</strain>
    </source>
</reference>
<comment type="catalytic activity">
    <reaction evidence="6">
        <text>Endohydrolysis of (1-&gt;4)-beta-D-xylosidic linkages in xylans.</text>
        <dbReference type="EC" id="3.2.1.8"/>
    </reaction>
</comment>
<dbReference type="InterPro" id="IPR017853">
    <property type="entry name" value="GH"/>
</dbReference>
<feature type="domain" description="CBM2" evidence="8">
    <location>
        <begin position="594"/>
        <end position="705"/>
    </location>
</feature>
<keyword evidence="3 6" id="KW-0119">Carbohydrate metabolism</keyword>
<keyword evidence="11" id="KW-1185">Reference proteome</keyword>